<dbReference type="InParanoid" id="A0A409VS62"/>
<name>A0A409VS62_PSICY</name>
<dbReference type="SUPFAM" id="SSF54909">
    <property type="entry name" value="Dimeric alpha+beta barrel"/>
    <property type="match status" value="1"/>
</dbReference>
<dbReference type="InterPro" id="IPR011008">
    <property type="entry name" value="Dimeric_a/b-barrel"/>
</dbReference>
<comment type="caution">
    <text evidence="1">The sequence shown here is derived from an EMBL/GenBank/DDBJ whole genome shotgun (WGS) entry which is preliminary data.</text>
</comment>
<dbReference type="OrthoDB" id="3830579at2759"/>
<protein>
    <recommendedName>
        <fullName evidence="3">ABM domain-containing protein</fullName>
    </recommendedName>
</protein>
<evidence type="ECO:0008006" key="3">
    <source>
        <dbReference type="Google" id="ProtNLM"/>
    </source>
</evidence>
<dbReference type="Gene3D" id="3.30.70.100">
    <property type="match status" value="2"/>
</dbReference>
<organism evidence="1 2">
    <name type="scientific">Psilocybe cyanescens</name>
    <dbReference type="NCBI Taxonomy" id="93625"/>
    <lineage>
        <taxon>Eukaryota</taxon>
        <taxon>Fungi</taxon>
        <taxon>Dikarya</taxon>
        <taxon>Basidiomycota</taxon>
        <taxon>Agaricomycotina</taxon>
        <taxon>Agaricomycetes</taxon>
        <taxon>Agaricomycetidae</taxon>
        <taxon>Agaricales</taxon>
        <taxon>Agaricineae</taxon>
        <taxon>Strophariaceae</taxon>
        <taxon>Psilocybe</taxon>
    </lineage>
</organism>
<dbReference type="EMBL" id="NHYD01003942">
    <property type="protein sequence ID" value="PPQ69104.1"/>
    <property type="molecule type" value="Genomic_DNA"/>
</dbReference>
<sequence>MAIIEIVHWVAVNNIEAENCKLLHPVLDLLSKRKGCLGIYYGFVEEHKKKFVYFFIVWDKFEDHEELMKHPDYPQMLNLDPCIGEGRLNMNHVEFHSDFKPALSAPTTEVTIMTRKPEVLNELLIGFVDTIAADIDAKNAKYAPVTWGQAKEQDHRYYLIAGWDSPEVHKKTVQDPSFHPFDNDLKSAATVKTFHISLKKHAS</sequence>
<keyword evidence="2" id="KW-1185">Reference proteome</keyword>
<accession>A0A409VS62</accession>
<dbReference type="AlphaFoldDB" id="A0A409VS62"/>
<dbReference type="Proteomes" id="UP000283269">
    <property type="component" value="Unassembled WGS sequence"/>
</dbReference>
<dbReference type="STRING" id="93625.A0A409VS62"/>
<proteinExistence type="predicted"/>
<gene>
    <name evidence="1" type="ORF">CVT25_004601</name>
</gene>
<evidence type="ECO:0000313" key="2">
    <source>
        <dbReference type="Proteomes" id="UP000283269"/>
    </source>
</evidence>
<evidence type="ECO:0000313" key="1">
    <source>
        <dbReference type="EMBL" id="PPQ69104.1"/>
    </source>
</evidence>
<reference evidence="1 2" key="1">
    <citation type="journal article" date="2018" name="Evol. Lett.">
        <title>Horizontal gene cluster transfer increased hallucinogenic mushroom diversity.</title>
        <authorList>
            <person name="Reynolds H.T."/>
            <person name="Vijayakumar V."/>
            <person name="Gluck-Thaler E."/>
            <person name="Korotkin H.B."/>
            <person name="Matheny P.B."/>
            <person name="Slot J.C."/>
        </authorList>
    </citation>
    <scope>NUCLEOTIDE SEQUENCE [LARGE SCALE GENOMIC DNA]</scope>
    <source>
        <strain evidence="1 2">2631</strain>
    </source>
</reference>